<evidence type="ECO:0000256" key="6">
    <source>
        <dbReference type="ARBA" id="ARBA00023034"/>
    </source>
</evidence>
<dbReference type="AlphaFoldDB" id="A0A146KPG6"/>
<keyword evidence="6" id="KW-0333">Golgi apparatus</keyword>
<dbReference type="PANTHER" id="PTHR21470:SF2">
    <property type="entry name" value="RAB6-INTERACTING GOLGIN"/>
    <property type="match status" value="1"/>
</dbReference>
<evidence type="ECO:0000256" key="4">
    <source>
        <dbReference type="ARBA" id="ARBA00014130"/>
    </source>
</evidence>
<comment type="subcellular location">
    <subcellularLocation>
        <location evidence="1">Cytoplasm</location>
    </subcellularLocation>
    <subcellularLocation>
        <location evidence="2">Golgi apparatus</location>
    </subcellularLocation>
</comment>
<evidence type="ECO:0000256" key="5">
    <source>
        <dbReference type="ARBA" id="ARBA00022490"/>
    </source>
</evidence>
<sequence length="171" mass="19953">MVRMAVSKLTAVAYESMCKHVFLKMYRGWKLYKRRFGNRKSPGKEENELHIIVSELKKLEHDFSTDVAVLREQIELACLDFTEAQKRFDRLEKDYVAAKCELFVKKERKEQLTAHLCTFIKQNEIEKAKTISGMVGKLELATCPLEKPIRVEREECNKQDDHAATEDSPEK</sequence>
<gene>
    <name evidence="8" type="primary">GORAB_0</name>
    <name evidence="8" type="ORF">g.81804</name>
</gene>
<dbReference type="GO" id="GO:1905515">
    <property type="term" value="P:non-motile cilium assembly"/>
    <property type="evidence" value="ECO:0007669"/>
    <property type="project" value="TreeGrafter"/>
</dbReference>
<keyword evidence="7" id="KW-0175">Coiled coil</keyword>
<evidence type="ECO:0000313" key="8">
    <source>
        <dbReference type="EMBL" id="JAP96909.1"/>
    </source>
</evidence>
<evidence type="ECO:0000256" key="3">
    <source>
        <dbReference type="ARBA" id="ARBA00005599"/>
    </source>
</evidence>
<dbReference type="InterPro" id="IPR007033">
    <property type="entry name" value="GORAB"/>
</dbReference>
<protein>
    <recommendedName>
        <fullName evidence="4">RAB6-interacting golgin</fullName>
    </recommendedName>
</protein>
<evidence type="ECO:0000256" key="2">
    <source>
        <dbReference type="ARBA" id="ARBA00004555"/>
    </source>
</evidence>
<keyword evidence="5" id="KW-0963">Cytoplasm</keyword>
<evidence type="ECO:0000256" key="1">
    <source>
        <dbReference type="ARBA" id="ARBA00004496"/>
    </source>
</evidence>
<proteinExistence type="inferred from homology"/>
<reference evidence="8" key="1">
    <citation type="journal article" date="2016" name="Gigascience">
        <title>De novo construction of an expanded transcriptome assembly for the western tarnished plant bug, Lygus hesperus.</title>
        <authorList>
            <person name="Tassone E.E."/>
            <person name="Geib S.M."/>
            <person name="Hall B."/>
            <person name="Fabrick J.A."/>
            <person name="Brent C.S."/>
            <person name="Hull J.J."/>
        </authorList>
    </citation>
    <scope>NUCLEOTIDE SEQUENCE</scope>
</reference>
<dbReference type="GO" id="GO:0005794">
    <property type="term" value="C:Golgi apparatus"/>
    <property type="evidence" value="ECO:0007669"/>
    <property type="project" value="UniProtKB-SubCell"/>
</dbReference>
<dbReference type="PANTHER" id="PTHR21470">
    <property type="entry name" value="RAB6-INTERACTING PROTEIN GORAB"/>
    <property type="match status" value="1"/>
</dbReference>
<accession>A0A146KPG6</accession>
<evidence type="ECO:0000256" key="7">
    <source>
        <dbReference type="ARBA" id="ARBA00023054"/>
    </source>
</evidence>
<organism evidence="8">
    <name type="scientific">Lygus hesperus</name>
    <name type="common">Western plant bug</name>
    <dbReference type="NCBI Taxonomy" id="30085"/>
    <lineage>
        <taxon>Eukaryota</taxon>
        <taxon>Metazoa</taxon>
        <taxon>Ecdysozoa</taxon>
        <taxon>Arthropoda</taxon>
        <taxon>Hexapoda</taxon>
        <taxon>Insecta</taxon>
        <taxon>Pterygota</taxon>
        <taxon>Neoptera</taxon>
        <taxon>Paraneoptera</taxon>
        <taxon>Hemiptera</taxon>
        <taxon>Heteroptera</taxon>
        <taxon>Panheteroptera</taxon>
        <taxon>Cimicomorpha</taxon>
        <taxon>Miridae</taxon>
        <taxon>Mirini</taxon>
        <taxon>Lygus</taxon>
    </lineage>
</organism>
<name>A0A146KPG6_LYGHE</name>
<dbReference type="EMBL" id="GDHC01021719">
    <property type="protein sequence ID" value="JAP96909.1"/>
    <property type="molecule type" value="Transcribed_RNA"/>
</dbReference>
<comment type="similarity">
    <text evidence="3">Belongs to the GORAB family.</text>
</comment>